<gene>
    <name evidence="1" type="ORF">CAZ10_09845</name>
</gene>
<proteinExistence type="predicted"/>
<organism evidence="1 2">
    <name type="scientific">Pseudomonas aeruginosa</name>
    <dbReference type="NCBI Taxonomy" id="287"/>
    <lineage>
        <taxon>Bacteria</taxon>
        <taxon>Pseudomonadati</taxon>
        <taxon>Pseudomonadota</taxon>
        <taxon>Gammaproteobacteria</taxon>
        <taxon>Pseudomonadales</taxon>
        <taxon>Pseudomonadaceae</taxon>
        <taxon>Pseudomonas</taxon>
    </lineage>
</organism>
<protein>
    <submittedName>
        <fullName evidence="1">Uncharacterized protein</fullName>
    </submittedName>
</protein>
<sequence length="101" mass="10714">MTHTHTFDSTGDAYDATQCDDDVLGGHALLVLDEGVVGLSWTWPVAVTTASGELHEMGDDPAKVIVDAGWTTPQIQHAVALADEHNFPVADWARKAASESA</sequence>
<name>A0A241XSR4_PSEAI</name>
<dbReference type="RefSeq" id="WP_065327560.1">
    <property type="nucleotide sequence ID" value="NZ_NFFZ01000004.1"/>
</dbReference>
<dbReference type="EMBL" id="NFFZ01000004">
    <property type="protein sequence ID" value="OTI63128.1"/>
    <property type="molecule type" value="Genomic_DNA"/>
</dbReference>
<comment type="caution">
    <text evidence="1">The sequence shown here is derived from an EMBL/GenBank/DDBJ whole genome shotgun (WGS) entry which is preliminary data.</text>
</comment>
<evidence type="ECO:0000313" key="1">
    <source>
        <dbReference type="EMBL" id="OTI63128.1"/>
    </source>
</evidence>
<dbReference type="AlphaFoldDB" id="A0A241XSR4"/>
<accession>A0A241XSR4</accession>
<dbReference type="Proteomes" id="UP000194857">
    <property type="component" value="Unassembled WGS sequence"/>
</dbReference>
<reference evidence="2" key="1">
    <citation type="submission" date="2017-05" db="EMBL/GenBank/DDBJ databases">
        <authorList>
            <person name="Giani T."/>
            <person name="Arena F."/>
            <person name="Pollini S."/>
            <person name="Di Pilato V."/>
            <person name="D'Andrea M.M."/>
            <person name="Henrici De Angelis L."/>
            <person name="Bassetti M."/>
            <person name="Rossolini G.M."/>
        </authorList>
    </citation>
    <scope>NUCLEOTIDE SEQUENCE [LARGE SCALE GENOMIC DNA]</scope>
    <source>
        <strain evidence="2">S567_C10_BS</strain>
    </source>
</reference>
<evidence type="ECO:0000313" key="2">
    <source>
        <dbReference type="Proteomes" id="UP000194857"/>
    </source>
</evidence>